<dbReference type="SUPFAM" id="SSF47781">
    <property type="entry name" value="RuvA domain 2-like"/>
    <property type="match status" value="1"/>
</dbReference>
<dbReference type="PIRSF" id="PIRSF001604">
    <property type="entry name" value="LigA"/>
    <property type="match status" value="1"/>
</dbReference>
<dbReference type="InterPro" id="IPR001357">
    <property type="entry name" value="BRCT_dom"/>
</dbReference>
<feature type="binding site" evidence="10">
    <location>
        <begin position="85"/>
        <end position="86"/>
    </location>
    <ligand>
        <name>NAD(+)</name>
        <dbReference type="ChEBI" id="CHEBI:57540"/>
    </ligand>
</feature>
<evidence type="ECO:0000256" key="1">
    <source>
        <dbReference type="ARBA" id="ARBA00022598"/>
    </source>
</evidence>
<dbReference type="Gene3D" id="3.30.470.30">
    <property type="entry name" value="DNA ligase/mRNA capping enzyme"/>
    <property type="match status" value="1"/>
</dbReference>
<evidence type="ECO:0000259" key="11">
    <source>
        <dbReference type="PROSITE" id="PS50172"/>
    </source>
</evidence>
<keyword evidence="8 10" id="KW-0464">Manganese</keyword>
<keyword evidence="5 10" id="KW-0862">Zinc</keyword>
<dbReference type="InterPro" id="IPR001679">
    <property type="entry name" value="DNA_ligase"/>
</dbReference>
<dbReference type="SUPFAM" id="SSF52113">
    <property type="entry name" value="BRCT domain"/>
    <property type="match status" value="1"/>
</dbReference>
<dbReference type="Proteomes" id="UP000823892">
    <property type="component" value="Unassembled WGS sequence"/>
</dbReference>
<evidence type="ECO:0000313" key="12">
    <source>
        <dbReference type="EMBL" id="HJD28092.1"/>
    </source>
</evidence>
<keyword evidence="7 10" id="KW-0234">DNA repair</keyword>
<sequence>MAANQNRTSLQRMRELIDLLGTADIAYYRDDNPSMTDREYDAYTEELQRLESQTGLILSGSPTQRVSGEILEELASVPHTKPMLSANKTKSIEDLIRFARDRAVVISWKMDGLTLVLRYENGELYQAITRGRDGIIGEDVTHTVRTFLNVPLSIPTKESFEVRGEGVISWKNFEQVNLSLGGDYRHPRNLASGSTRKLDAGEAKKRMLEFWAFDLVSDALAPDRKMNQQEFLERNGFSVVPYCYLDSEHDDQMVRKMLDQFDPERFAYPVDGIIMEYDDIAYGKSLGATGHHENRLIALKWSDELYETRFRGVELATTRTGMVSITGLFDPVNIDGTVVSRAYLHNLDIFDEFQFGEGDTIHIYKANMIIPQIADNKTQSNTYILPMRCSCCGGPLTVRRTVGGTRQLYCENPHCAAKLVQKFAHFCEKTRMNIEGLSAVTLEKFIGHGWIRNFGDLYDLKRYREEIIESEGFGVKSYERLQASIEKSRHCTLAGFIAGLGIPMVGRHAGRDLDQYFKGSWEAFEQAIREGFDFTQLPDFGPTMNNNIYQWYADKEEEKLWRPLLTKVTFQKEDMTMNNTQNPFAGKTVVATGKLVNYTRDGIQMKLLSLGAHPASSVSKKTDYLIVGEKAGSKLAKAQQLGVKTLTEQEFEDMLV</sequence>
<evidence type="ECO:0000256" key="9">
    <source>
        <dbReference type="ARBA" id="ARBA00034005"/>
    </source>
</evidence>
<comment type="similarity">
    <text evidence="10">Belongs to the NAD-dependent DNA ligase family. LigA subfamily.</text>
</comment>
<comment type="catalytic activity">
    <reaction evidence="9 10">
        <text>NAD(+) + (deoxyribonucleotide)n-3'-hydroxyl + 5'-phospho-(deoxyribonucleotide)m = (deoxyribonucleotide)n+m + AMP + beta-nicotinamide D-nucleotide.</text>
        <dbReference type="EC" id="6.5.1.2"/>
    </reaction>
</comment>
<keyword evidence="6 10" id="KW-0520">NAD</keyword>
<evidence type="ECO:0000256" key="3">
    <source>
        <dbReference type="ARBA" id="ARBA00022723"/>
    </source>
</evidence>
<keyword evidence="2 10" id="KW-0235">DNA replication</keyword>
<dbReference type="SUPFAM" id="SSF50249">
    <property type="entry name" value="Nucleic acid-binding proteins"/>
    <property type="match status" value="1"/>
</dbReference>
<feature type="binding site" evidence="10">
    <location>
        <position position="300"/>
    </location>
    <ligand>
        <name>NAD(+)</name>
        <dbReference type="ChEBI" id="CHEBI:57540"/>
    </ligand>
</feature>
<evidence type="ECO:0000256" key="5">
    <source>
        <dbReference type="ARBA" id="ARBA00022833"/>
    </source>
</evidence>
<dbReference type="InterPro" id="IPR013840">
    <property type="entry name" value="DNAligase_N"/>
</dbReference>
<dbReference type="EC" id="6.5.1.2" evidence="10"/>
<evidence type="ECO:0000256" key="2">
    <source>
        <dbReference type="ARBA" id="ARBA00022705"/>
    </source>
</evidence>
<dbReference type="Gene3D" id="1.10.150.20">
    <property type="entry name" value="5' to 3' exonuclease, C-terminal subdomain"/>
    <property type="match status" value="2"/>
</dbReference>
<dbReference type="Pfam" id="PF01653">
    <property type="entry name" value="DNA_ligase_aden"/>
    <property type="match status" value="1"/>
</dbReference>
<dbReference type="AlphaFoldDB" id="A0A9D2TWI3"/>
<name>A0A9D2TWI3_9FIRM</name>
<dbReference type="SUPFAM" id="SSF56091">
    <property type="entry name" value="DNA ligase/mRNA capping enzyme, catalytic domain"/>
    <property type="match status" value="1"/>
</dbReference>
<evidence type="ECO:0000313" key="13">
    <source>
        <dbReference type="Proteomes" id="UP000823892"/>
    </source>
</evidence>
<keyword evidence="10" id="KW-0460">Magnesium</keyword>
<dbReference type="CDD" id="cd17748">
    <property type="entry name" value="BRCT_DNA_ligase_like"/>
    <property type="match status" value="1"/>
</dbReference>
<keyword evidence="3 10" id="KW-0479">Metal-binding</keyword>
<feature type="active site" description="N6-AMP-lysine intermediate" evidence="10">
    <location>
        <position position="109"/>
    </location>
</feature>
<feature type="binding site" evidence="10">
    <location>
        <position position="410"/>
    </location>
    <ligand>
        <name>Zn(2+)</name>
        <dbReference type="ChEBI" id="CHEBI:29105"/>
    </ligand>
</feature>
<comment type="caution">
    <text evidence="10">Lacks conserved residue(s) required for the propagation of feature annotation.</text>
</comment>
<dbReference type="InterPro" id="IPR013839">
    <property type="entry name" value="DNAligase_adenylation"/>
</dbReference>
<feature type="binding site" evidence="10">
    <location>
        <begin position="37"/>
        <end position="41"/>
    </location>
    <ligand>
        <name>NAD(+)</name>
        <dbReference type="ChEBI" id="CHEBI:57540"/>
    </ligand>
</feature>
<dbReference type="SMART" id="SM00532">
    <property type="entry name" value="LIGANc"/>
    <property type="match status" value="1"/>
</dbReference>
<dbReference type="InterPro" id="IPR036420">
    <property type="entry name" value="BRCT_dom_sf"/>
</dbReference>
<feature type="domain" description="BRCT" evidence="11">
    <location>
        <begin position="579"/>
        <end position="656"/>
    </location>
</feature>
<gene>
    <name evidence="10 12" type="primary">ligA</name>
    <name evidence="12" type="ORF">H9914_03725</name>
</gene>
<dbReference type="InterPro" id="IPR012340">
    <property type="entry name" value="NA-bd_OB-fold"/>
</dbReference>
<evidence type="ECO:0000256" key="6">
    <source>
        <dbReference type="ARBA" id="ARBA00023027"/>
    </source>
</evidence>
<keyword evidence="4 10" id="KW-0227">DNA damage</keyword>
<dbReference type="InterPro" id="IPR010994">
    <property type="entry name" value="RuvA_2-like"/>
</dbReference>
<dbReference type="Gene3D" id="1.10.287.610">
    <property type="entry name" value="Helix hairpin bin"/>
    <property type="match status" value="1"/>
</dbReference>
<evidence type="ECO:0000256" key="7">
    <source>
        <dbReference type="ARBA" id="ARBA00023204"/>
    </source>
</evidence>
<keyword evidence="1 10" id="KW-0436">Ligase</keyword>
<comment type="caution">
    <text evidence="12">The sequence shown here is derived from an EMBL/GenBank/DDBJ whole genome shotgun (WGS) entry which is preliminary data.</text>
</comment>
<dbReference type="PROSITE" id="PS50172">
    <property type="entry name" value="BRCT"/>
    <property type="match status" value="1"/>
</dbReference>
<feature type="binding site" evidence="10">
    <location>
        <position position="130"/>
    </location>
    <ligand>
        <name>NAD(+)</name>
        <dbReference type="ChEBI" id="CHEBI:57540"/>
    </ligand>
</feature>
<dbReference type="EMBL" id="DWUY01000082">
    <property type="protein sequence ID" value="HJD28092.1"/>
    <property type="molecule type" value="Genomic_DNA"/>
</dbReference>
<dbReference type="SMART" id="SM00292">
    <property type="entry name" value="BRCT"/>
    <property type="match status" value="1"/>
</dbReference>
<organism evidence="12 13">
    <name type="scientific">Candidatus Blautia avicola</name>
    <dbReference type="NCBI Taxonomy" id="2838483"/>
    <lineage>
        <taxon>Bacteria</taxon>
        <taxon>Bacillati</taxon>
        <taxon>Bacillota</taxon>
        <taxon>Clostridia</taxon>
        <taxon>Lachnospirales</taxon>
        <taxon>Lachnospiraceae</taxon>
        <taxon>Blautia</taxon>
    </lineage>
</organism>
<comment type="function">
    <text evidence="10">DNA ligase that catalyzes the formation of phosphodiester linkages between 5'-phosphoryl and 3'-hydroxyl groups in double-stranded DNA using NAD as a coenzyme and as the energy source for the reaction. It is essential for DNA replication and repair of damaged DNA.</text>
</comment>
<dbReference type="Pfam" id="PF00533">
    <property type="entry name" value="BRCT"/>
    <property type="match status" value="1"/>
</dbReference>
<dbReference type="GO" id="GO:0006281">
    <property type="term" value="P:DNA repair"/>
    <property type="evidence" value="ECO:0007669"/>
    <property type="project" value="UniProtKB-KW"/>
</dbReference>
<feature type="binding site" evidence="10">
    <location>
        <position position="392"/>
    </location>
    <ligand>
        <name>Zn(2+)</name>
        <dbReference type="ChEBI" id="CHEBI:29105"/>
    </ligand>
</feature>
<dbReference type="Gene3D" id="2.40.50.140">
    <property type="entry name" value="Nucleic acid-binding proteins"/>
    <property type="match status" value="1"/>
</dbReference>
<dbReference type="Gene3D" id="3.40.50.10190">
    <property type="entry name" value="BRCT domain"/>
    <property type="match status" value="1"/>
</dbReference>
<dbReference type="GO" id="GO:0003911">
    <property type="term" value="F:DNA ligase (NAD+) activity"/>
    <property type="evidence" value="ECO:0007669"/>
    <property type="project" value="UniProtKB-UniRule"/>
</dbReference>
<dbReference type="GO" id="GO:0006260">
    <property type="term" value="P:DNA replication"/>
    <property type="evidence" value="ECO:0007669"/>
    <property type="project" value="UniProtKB-KW"/>
</dbReference>
<dbReference type="Pfam" id="PF03120">
    <property type="entry name" value="OB_DNA_ligase"/>
    <property type="match status" value="1"/>
</dbReference>
<dbReference type="GO" id="GO:0046872">
    <property type="term" value="F:metal ion binding"/>
    <property type="evidence" value="ECO:0007669"/>
    <property type="project" value="UniProtKB-KW"/>
</dbReference>
<evidence type="ECO:0000256" key="8">
    <source>
        <dbReference type="ARBA" id="ARBA00023211"/>
    </source>
</evidence>
<evidence type="ECO:0000256" key="4">
    <source>
        <dbReference type="ARBA" id="ARBA00022763"/>
    </source>
</evidence>
<accession>A0A9D2TWI3</accession>
<dbReference type="HAMAP" id="MF_01588">
    <property type="entry name" value="DNA_ligase_A"/>
    <property type="match status" value="1"/>
</dbReference>
<dbReference type="NCBIfam" id="TIGR00575">
    <property type="entry name" value="dnlj"/>
    <property type="match status" value="1"/>
</dbReference>
<feature type="binding site" evidence="10">
    <location>
        <position position="415"/>
    </location>
    <ligand>
        <name>Zn(2+)</name>
        <dbReference type="ChEBI" id="CHEBI:29105"/>
    </ligand>
</feature>
<feature type="binding site" evidence="10">
    <location>
        <position position="389"/>
    </location>
    <ligand>
        <name>Zn(2+)</name>
        <dbReference type="ChEBI" id="CHEBI:29105"/>
    </ligand>
</feature>
<dbReference type="InterPro" id="IPR004150">
    <property type="entry name" value="NAD_DNA_ligase_OB"/>
</dbReference>
<feature type="binding site" evidence="10">
    <location>
        <position position="165"/>
    </location>
    <ligand>
        <name>NAD(+)</name>
        <dbReference type="ChEBI" id="CHEBI:57540"/>
    </ligand>
</feature>
<protein>
    <recommendedName>
        <fullName evidence="10">DNA ligase</fullName>
        <ecNumber evidence="10">6.5.1.2</ecNumber>
    </recommendedName>
    <alternativeName>
        <fullName evidence="10">Polydeoxyribonucleotide synthase [NAD(+)]</fullName>
    </alternativeName>
</protein>
<reference evidence="12" key="1">
    <citation type="journal article" date="2021" name="PeerJ">
        <title>Extensive microbial diversity within the chicken gut microbiome revealed by metagenomics and culture.</title>
        <authorList>
            <person name="Gilroy R."/>
            <person name="Ravi A."/>
            <person name="Getino M."/>
            <person name="Pursley I."/>
            <person name="Horton D.L."/>
            <person name="Alikhan N.F."/>
            <person name="Baker D."/>
            <person name="Gharbi K."/>
            <person name="Hall N."/>
            <person name="Watson M."/>
            <person name="Adriaenssens E.M."/>
            <person name="Foster-Nyarko E."/>
            <person name="Jarju S."/>
            <person name="Secka A."/>
            <person name="Antonio M."/>
            <person name="Oren A."/>
            <person name="Chaudhuri R.R."/>
            <person name="La Ragione R."/>
            <person name="Hildebrand F."/>
            <person name="Pallen M.J."/>
        </authorList>
    </citation>
    <scope>NUCLEOTIDE SEQUENCE</scope>
    <source>
        <strain evidence="12">ChiBcec6-4105</strain>
    </source>
</reference>
<proteinExistence type="inferred from homology"/>
<comment type="cofactor">
    <cofactor evidence="10">
        <name>Mg(2+)</name>
        <dbReference type="ChEBI" id="CHEBI:18420"/>
    </cofactor>
    <cofactor evidence="10">
        <name>Mn(2+)</name>
        <dbReference type="ChEBI" id="CHEBI:29035"/>
    </cofactor>
</comment>
<reference evidence="12" key="2">
    <citation type="submission" date="2021-04" db="EMBL/GenBank/DDBJ databases">
        <authorList>
            <person name="Gilroy R."/>
        </authorList>
    </citation>
    <scope>NUCLEOTIDE SEQUENCE</scope>
    <source>
        <strain evidence="12">ChiBcec6-4105</strain>
    </source>
</reference>
<evidence type="ECO:0000256" key="10">
    <source>
        <dbReference type="HAMAP-Rule" id="MF_01588"/>
    </source>
</evidence>
<dbReference type="NCBIfam" id="NF005932">
    <property type="entry name" value="PRK07956.1"/>
    <property type="match status" value="1"/>
</dbReference>